<dbReference type="FunFam" id="3.40.50.300:FF:001129">
    <property type="entry name" value="ras-related protein Rab-44 isoform X2"/>
    <property type="match status" value="1"/>
</dbReference>
<evidence type="ECO:0000256" key="4">
    <source>
        <dbReference type="ARBA" id="ARBA00023288"/>
    </source>
</evidence>
<evidence type="ECO:0000256" key="2">
    <source>
        <dbReference type="ARBA" id="ARBA00022741"/>
    </source>
</evidence>
<dbReference type="GO" id="GO:0005525">
    <property type="term" value="F:GTP binding"/>
    <property type="evidence" value="ECO:0007669"/>
    <property type="project" value="UniProtKB-KW"/>
</dbReference>
<organism evidence="6 7">
    <name type="scientific">Ramazzottius varieornatus</name>
    <name type="common">Water bear</name>
    <name type="synonym">Tardigrade</name>
    <dbReference type="NCBI Taxonomy" id="947166"/>
    <lineage>
        <taxon>Eukaryota</taxon>
        <taxon>Metazoa</taxon>
        <taxon>Ecdysozoa</taxon>
        <taxon>Tardigrada</taxon>
        <taxon>Eutardigrada</taxon>
        <taxon>Parachela</taxon>
        <taxon>Hypsibioidea</taxon>
        <taxon>Ramazzottiidae</taxon>
        <taxon>Ramazzottius</taxon>
    </lineage>
</organism>
<comment type="caution">
    <text evidence="6">The sequence shown here is derived from an EMBL/GenBank/DDBJ whole genome shotgun (WGS) entry which is preliminary data.</text>
</comment>
<dbReference type="EMBL" id="BDGG01000003">
    <property type="protein sequence ID" value="GAU96655.1"/>
    <property type="molecule type" value="Genomic_DNA"/>
</dbReference>
<evidence type="ECO:0000313" key="6">
    <source>
        <dbReference type="EMBL" id="GAU96655.1"/>
    </source>
</evidence>
<dbReference type="SMART" id="SM00176">
    <property type="entry name" value="RAN"/>
    <property type="match status" value="1"/>
</dbReference>
<reference evidence="6 7" key="1">
    <citation type="journal article" date="2016" name="Nat. Commun.">
        <title>Extremotolerant tardigrade genome and improved radiotolerance of human cultured cells by tardigrade-unique protein.</title>
        <authorList>
            <person name="Hashimoto T."/>
            <person name="Horikawa D.D."/>
            <person name="Saito Y."/>
            <person name="Kuwahara H."/>
            <person name="Kozuka-Hata H."/>
            <person name="Shin-I T."/>
            <person name="Minakuchi Y."/>
            <person name="Ohishi K."/>
            <person name="Motoyama A."/>
            <person name="Aizu T."/>
            <person name="Enomoto A."/>
            <person name="Kondo K."/>
            <person name="Tanaka S."/>
            <person name="Hara Y."/>
            <person name="Koshikawa S."/>
            <person name="Sagara H."/>
            <person name="Miura T."/>
            <person name="Yokobori S."/>
            <person name="Miyagawa K."/>
            <person name="Suzuki Y."/>
            <person name="Kubo T."/>
            <person name="Oyama M."/>
            <person name="Kohara Y."/>
            <person name="Fujiyama A."/>
            <person name="Arakawa K."/>
            <person name="Katayama T."/>
            <person name="Toyoda A."/>
            <person name="Kunieda T."/>
        </authorList>
    </citation>
    <scope>NUCLEOTIDE SEQUENCE [LARGE SCALE GENOMIC DNA]</scope>
    <source>
        <strain evidence="6 7">YOKOZUNA-1</strain>
    </source>
</reference>
<dbReference type="SUPFAM" id="SSF52540">
    <property type="entry name" value="P-loop containing nucleoside triphosphate hydrolases"/>
    <property type="match status" value="1"/>
</dbReference>
<dbReference type="NCBIfam" id="TIGR00231">
    <property type="entry name" value="small_GTP"/>
    <property type="match status" value="1"/>
</dbReference>
<dbReference type="InterPro" id="IPR027417">
    <property type="entry name" value="P-loop_NTPase"/>
</dbReference>
<keyword evidence="3" id="KW-0342">GTP-binding</keyword>
<dbReference type="InterPro" id="IPR001806">
    <property type="entry name" value="Small_GTPase"/>
</dbReference>
<dbReference type="PROSITE" id="PS51419">
    <property type="entry name" value="RAB"/>
    <property type="match status" value="1"/>
</dbReference>
<dbReference type="InterPro" id="IPR005225">
    <property type="entry name" value="Small_GTP-bd"/>
</dbReference>
<dbReference type="STRING" id="947166.A0A1D1V7A4"/>
<proteinExistence type="inferred from homology"/>
<dbReference type="SMART" id="SM00173">
    <property type="entry name" value="RAS"/>
    <property type="match status" value="1"/>
</dbReference>
<keyword evidence="4" id="KW-0449">Lipoprotein</keyword>
<dbReference type="Proteomes" id="UP000186922">
    <property type="component" value="Unassembled WGS sequence"/>
</dbReference>
<evidence type="ECO:0000256" key="5">
    <source>
        <dbReference type="ARBA" id="ARBA00023289"/>
    </source>
</evidence>
<dbReference type="OrthoDB" id="10046536at2759"/>
<evidence type="ECO:0000256" key="3">
    <source>
        <dbReference type="ARBA" id="ARBA00023134"/>
    </source>
</evidence>
<keyword evidence="7" id="KW-1185">Reference proteome</keyword>
<dbReference type="SMART" id="SM00175">
    <property type="entry name" value="RAB"/>
    <property type="match status" value="1"/>
</dbReference>
<dbReference type="Pfam" id="PF00071">
    <property type="entry name" value="Ras"/>
    <property type="match status" value="1"/>
</dbReference>
<dbReference type="GO" id="GO:0003924">
    <property type="term" value="F:GTPase activity"/>
    <property type="evidence" value="ECO:0007669"/>
    <property type="project" value="InterPro"/>
</dbReference>
<sequence length="267" mass="30351">MPSTASTPKPTSAIAPNPKPAIDTIRAAASVHPVSPLDNPVEPKKSTSILPVGGHFPLPSEEIHMKIMMVGDTAVGKTSIVRRIVEDAFSYQENATVGLDFKIRRMLVDNTQVRLQIWDTAGQERFQSITTQYFNRAHGFFLVYDITNERTFKSLDKWMHEIRQKGQANVEIMLLANKVDRESERKVTREEGQTFAKKNGLILYEISAQSNVHIEKAFLDLMRKIIDRRKYELEVNAKAFDHTNSYTLLEGTTAHVEKTNYRKKCCV</sequence>
<name>A0A1D1V7A4_RAMVA</name>
<evidence type="ECO:0000256" key="1">
    <source>
        <dbReference type="ARBA" id="ARBA00006270"/>
    </source>
</evidence>
<dbReference type="Gene3D" id="3.40.50.300">
    <property type="entry name" value="P-loop containing nucleotide triphosphate hydrolases"/>
    <property type="match status" value="1"/>
</dbReference>
<dbReference type="PANTHER" id="PTHR47980">
    <property type="entry name" value="LD44762P"/>
    <property type="match status" value="1"/>
</dbReference>
<keyword evidence="2" id="KW-0547">Nucleotide-binding</keyword>
<evidence type="ECO:0000313" key="7">
    <source>
        <dbReference type="Proteomes" id="UP000186922"/>
    </source>
</evidence>
<accession>A0A1D1V7A4</accession>
<comment type="similarity">
    <text evidence="1">Belongs to the small GTPase superfamily. Rab family.</text>
</comment>
<dbReference type="AlphaFoldDB" id="A0A1D1V7A4"/>
<protein>
    <submittedName>
        <fullName evidence="6">Uncharacterized protein</fullName>
    </submittedName>
</protein>
<gene>
    <name evidence="6" type="primary">RvY_08073-1</name>
    <name evidence="6" type="synonym">RvY_08073.1</name>
    <name evidence="6" type="ORF">RvY_08073</name>
</gene>
<keyword evidence="5" id="KW-0636">Prenylation</keyword>
<dbReference type="PRINTS" id="PR00449">
    <property type="entry name" value="RASTRNSFRMNG"/>
</dbReference>
<dbReference type="PROSITE" id="PS51421">
    <property type="entry name" value="RAS"/>
    <property type="match status" value="1"/>
</dbReference>
<dbReference type="CDD" id="cd00154">
    <property type="entry name" value="Rab"/>
    <property type="match status" value="1"/>
</dbReference>
<dbReference type="InterPro" id="IPR050305">
    <property type="entry name" value="Small_GTPase_Rab"/>
</dbReference>
<dbReference type="SMART" id="SM00174">
    <property type="entry name" value="RHO"/>
    <property type="match status" value="1"/>
</dbReference>